<name>A0A438MAP5_9ACTN</name>
<dbReference type="EMBL" id="SAUN01000001">
    <property type="protein sequence ID" value="RVX42747.1"/>
    <property type="molecule type" value="Genomic_DNA"/>
</dbReference>
<sequence>MSPSLTGQDQRKAQSDGTLRYIDVWESEELCVKAFDERIHPTVHATLADLGITGVAEPTVNRLHLVDLNGAAVPSRYGASRQTPGRAGGA</sequence>
<dbReference type="AlphaFoldDB" id="A0A438MAP5"/>
<reference evidence="1 2" key="1">
    <citation type="submission" date="2019-01" db="EMBL/GenBank/DDBJ databases">
        <title>Sequencing the genomes of 1000 actinobacteria strains.</title>
        <authorList>
            <person name="Klenk H.-P."/>
        </authorList>
    </citation>
    <scope>NUCLEOTIDE SEQUENCE [LARGE SCALE GENOMIC DNA]</scope>
    <source>
        <strain evidence="1 2">DSM 43925</strain>
    </source>
</reference>
<organism evidence="1 2">
    <name type="scientific">Nonomuraea polychroma</name>
    <dbReference type="NCBI Taxonomy" id="46176"/>
    <lineage>
        <taxon>Bacteria</taxon>
        <taxon>Bacillati</taxon>
        <taxon>Actinomycetota</taxon>
        <taxon>Actinomycetes</taxon>
        <taxon>Streptosporangiales</taxon>
        <taxon>Streptosporangiaceae</taxon>
        <taxon>Nonomuraea</taxon>
    </lineage>
</organism>
<keyword evidence="2" id="KW-1185">Reference proteome</keyword>
<accession>A0A438MAP5</accession>
<evidence type="ECO:0000313" key="2">
    <source>
        <dbReference type="Proteomes" id="UP000284824"/>
    </source>
</evidence>
<gene>
    <name evidence="1" type="ORF">EDD27_5408</name>
</gene>
<comment type="caution">
    <text evidence="1">The sequence shown here is derived from an EMBL/GenBank/DDBJ whole genome shotgun (WGS) entry which is preliminary data.</text>
</comment>
<dbReference type="Proteomes" id="UP000284824">
    <property type="component" value="Unassembled WGS sequence"/>
</dbReference>
<evidence type="ECO:0000313" key="1">
    <source>
        <dbReference type="EMBL" id="RVX42747.1"/>
    </source>
</evidence>
<proteinExistence type="predicted"/>
<protein>
    <submittedName>
        <fullName evidence="1">Uncharacterized protein</fullName>
    </submittedName>
</protein>